<reference evidence="18" key="1">
    <citation type="submission" date="2016-10" db="EMBL/GenBank/DDBJ databases">
        <authorList>
            <person name="Varghese N."/>
            <person name="Submissions S."/>
        </authorList>
    </citation>
    <scope>NUCLEOTIDE SEQUENCE [LARGE SCALE GENOMIC DNA]</scope>
    <source>
        <strain evidence="18">Z-7934</strain>
    </source>
</reference>
<keyword evidence="12 15" id="KW-0067">ATP-binding</keyword>
<feature type="domain" description="Phosphoribosyl-AMP cyclohydrolase" evidence="16">
    <location>
        <begin position="40"/>
        <end position="113"/>
    </location>
</feature>
<dbReference type="NCBIfam" id="TIGR03188">
    <property type="entry name" value="histidine_hisI"/>
    <property type="match status" value="1"/>
</dbReference>
<evidence type="ECO:0000256" key="4">
    <source>
        <dbReference type="ARBA" id="ARBA00005169"/>
    </source>
</evidence>
<feature type="region of interest" description="Phosphoribosyl-ATP pyrophosphohydrolase" evidence="15">
    <location>
        <begin position="129"/>
        <end position="219"/>
    </location>
</feature>
<evidence type="ECO:0000256" key="11">
    <source>
        <dbReference type="ARBA" id="ARBA00022801"/>
    </source>
</evidence>
<comment type="catalytic activity">
    <reaction evidence="2 15">
        <text>1-(5-phospho-beta-D-ribosyl)-ATP + H2O = 1-(5-phospho-beta-D-ribosyl)-5'-AMP + diphosphate + H(+)</text>
        <dbReference type="Rhea" id="RHEA:22828"/>
        <dbReference type="ChEBI" id="CHEBI:15377"/>
        <dbReference type="ChEBI" id="CHEBI:15378"/>
        <dbReference type="ChEBI" id="CHEBI:33019"/>
        <dbReference type="ChEBI" id="CHEBI:59457"/>
        <dbReference type="ChEBI" id="CHEBI:73183"/>
        <dbReference type="EC" id="3.6.1.31"/>
    </reaction>
</comment>
<dbReference type="Gene3D" id="1.10.287.1080">
    <property type="entry name" value="MazG-like"/>
    <property type="match status" value="1"/>
</dbReference>
<dbReference type="InterPro" id="IPR002496">
    <property type="entry name" value="PRib_AMP_CycHydrolase_dom"/>
</dbReference>
<keyword evidence="11 15" id="KW-0378">Hydrolase</keyword>
<dbReference type="RefSeq" id="WP_093371564.1">
    <property type="nucleotide sequence ID" value="NZ_FOQA01000004.1"/>
</dbReference>
<evidence type="ECO:0000256" key="6">
    <source>
        <dbReference type="ARBA" id="ARBA00007731"/>
    </source>
</evidence>
<evidence type="ECO:0000256" key="10">
    <source>
        <dbReference type="ARBA" id="ARBA00022741"/>
    </source>
</evidence>
<comment type="pathway">
    <text evidence="5 15">Amino-acid biosynthesis; L-histidine biosynthesis; L-histidine from 5-phospho-alpha-D-ribose 1-diphosphate: step 2/9.</text>
</comment>
<evidence type="ECO:0000313" key="18">
    <source>
        <dbReference type="Proteomes" id="UP000199287"/>
    </source>
</evidence>
<evidence type="ECO:0000256" key="1">
    <source>
        <dbReference type="ARBA" id="ARBA00000024"/>
    </source>
</evidence>
<dbReference type="SUPFAM" id="SSF141734">
    <property type="entry name" value="HisI-like"/>
    <property type="match status" value="1"/>
</dbReference>
<dbReference type="GO" id="GO:0005737">
    <property type="term" value="C:cytoplasm"/>
    <property type="evidence" value="ECO:0007669"/>
    <property type="project" value="UniProtKB-SubCell"/>
</dbReference>
<dbReference type="UniPathway" id="UPA00031">
    <property type="reaction ID" value="UER00007"/>
</dbReference>
<dbReference type="InterPro" id="IPR026660">
    <property type="entry name" value="PRA-CH"/>
</dbReference>
<dbReference type="SUPFAM" id="SSF101386">
    <property type="entry name" value="all-alpha NTP pyrophosphatases"/>
    <property type="match status" value="1"/>
</dbReference>
<keyword evidence="18" id="KW-1185">Reference proteome</keyword>
<dbReference type="HAMAP" id="MF_01019">
    <property type="entry name" value="HisIE"/>
    <property type="match status" value="1"/>
</dbReference>
<evidence type="ECO:0000256" key="7">
    <source>
        <dbReference type="ARBA" id="ARBA00008299"/>
    </source>
</evidence>
<organism evidence="17 18">
    <name type="scientific">Tindallia magadiensis</name>
    <dbReference type="NCBI Taxonomy" id="69895"/>
    <lineage>
        <taxon>Bacteria</taxon>
        <taxon>Bacillati</taxon>
        <taxon>Bacillota</taxon>
        <taxon>Clostridia</taxon>
        <taxon>Peptostreptococcales</taxon>
        <taxon>Tindalliaceae</taxon>
        <taxon>Tindallia</taxon>
    </lineage>
</organism>
<dbReference type="GO" id="GO:0005524">
    <property type="term" value="F:ATP binding"/>
    <property type="evidence" value="ECO:0007669"/>
    <property type="project" value="UniProtKB-KW"/>
</dbReference>
<proteinExistence type="inferred from homology"/>
<sequence>MCSDRQGTKEDLSEITDLYFDENGLIPAIIQEASSGEVLMMAYMNRESLEKTLETGKTWFYSRRRKRLWNKGESSGNQQIVKGIRYDCDGDTLLLQVEQIGVACHTGEKSCFYRELVESDRGSGQQQVLKMLEGIIKERRENPEEGSYTNYLFDSGLDKILKKVGEEAAEVIIASKNEHSADLIGEISDLVYHMMVLMQEKQITLDDVSEELMYRHQER</sequence>
<dbReference type="Proteomes" id="UP000199287">
    <property type="component" value="Unassembled WGS sequence"/>
</dbReference>
<evidence type="ECO:0000256" key="5">
    <source>
        <dbReference type="ARBA" id="ARBA00005204"/>
    </source>
</evidence>
<evidence type="ECO:0000256" key="9">
    <source>
        <dbReference type="ARBA" id="ARBA00022605"/>
    </source>
</evidence>
<comment type="subcellular location">
    <subcellularLocation>
        <location evidence="3 15">Cytoplasm</location>
    </subcellularLocation>
</comment>
<dbReference type="Pfam" id="PF01503">
    <property type="entry name" value="PRA-PH"/>
    <property type="match status" value="1"/>
</dbReference>
<comment type="similarity">
    <text evidence="6 15">In the C-terminal section; belongs to the PRA-PH family.</text>
</comment>
<name>A0A1I3DWH3_9FIRM</name>
<dbReference type="STRING" id="69895.SAMN05192551_104137"/>
<dbReference type="FunFam" id="3.10.20.810:FF:000001">
    <property type="entry name" value="Histidine biosynthesis bifunctional protein HisIE"/>
    <property type="match status" value="1"/>
</dbReference>
<dbReference type="PANTHER" id="PTHR42945">
    <property type="entry name" value="HISTIDINE BIOSYNTHESIS BIFUNCTIONAL PROTEIN"/>
    <property type="match status" value="1"/>
</dbReference>
<dbReference type="HAMAP" id="MF_01020">
    <property type="entry name" value="HisE"/>
    <property type="match status" value="1"/>
</dbReference>
<dbReference type="GO" id="GO:0004636">
    <property type="term" value="F:phosphoribosyl-ATP diphosphatase activity"/>
    <property type="evidence" value="ECO:0007669"/>
    <property type="project" value="UniProtKB-UniRule"/>
</dbReference>
<evidence type="ECO:0000256" key="8">
    <source>
        <dbReference type="ARBA" id="ARBA00022490"/>
    </source>
</evidence>
<gene>
    <name evidence="15" type="primary">hisI</name>
    <name evidence="15" type="synonym">hisIE</name>
    <name evidence="17" type="ORF">SAMN05192551_104137</name>
</gene>
<keyword evidence="13 15" id="KW-0368">Histidine biosynthesis</keyword>
<keyword evidence="14 15" id="KW-0511">Multifunctional enzyme</keyword>
<dbReference type="NCBIfam" id="NF000768">
    <property type="entry name" value="PRK00051.1"/>
    <property type="match status" value="1"/>
</dbReference>
<dbReference type="PANTHER" id="PTHR42945:SF9">
    <property type="entry name" value="HISTIDINE BIOSYNTHESIS BIFUNCTIONAL PROTEIN HISIE"/>
    <property type="match status" value="1"/>
</dbReference>
<dbReference type="HAMAP" id="MF_01021">
    <property type="entry name" value="HisI"/>
    <property type="match status" value="1"/>
</dbReference>
<evidence type="ECO:0000259" key="16">
    <source>
        <dbReference type="Pfam" id="PF01502"/>
    </source>
</evidence>
<accession>A0A1I3DWH3</accession>
<dbReference type="InterPro" id="IPR008179">
    <property type="entry name" value="HisE"/>
</dbReference>
<dbReference type="Gene3D" id="3.10.20.810">
    <property type="entry name" value="Phosphoribosyl-AMP cyclohydrolase"/>
    <property type="match status" value="1"/>
</dbReference>
<feature type="region of interest" description="Phosphoribosyl-AMP cyclohydrolase" evidence="15">
    <location>
        <begin position="1"/>
        <end position="128"/>
    </location>
</feature>
<protein>
    <recommendedName>
        <fullName evidence="15">Histidine biosynthesis bifunctional protein HisIE</fullName>
    </recommendedName>
    <domain>
        <recommendedName>
            <fullName evidence="15">Phosphoribosyl-AMP cyclohydrolase</fullName>
            <shortName evidence="15">PRA-CH</shortName>
            <ecNumber evidence="15">3.5.4.19</ecNumber>
        </recommendedName>
    </domain>
    <domain>
        <recommendedName>
            <fullName evidence="15">Phosphoribosyl-ATP pyrophosphatase</fullName>
            <shortName evidence="15">PRA-PH</shortName>
            <ecNumber evidence="15">3.6.1.31</ecNumber>
        </recommendedName>
    </domain>
</protein>
<dbReference type="InterPro" id="IPR023019">
    <property type="entry name" value="His_synth_HisIE"/>
</dbReference>
<comment type="catalytic activity">
    <reaction evidence="1 15">
        <text>1-(5-phospho-beta-D-ribosyl)-5'-AMP + H2O = 1-(5-phospho-beta-D-ribosyl)-5-[(5-phospho-beta-D-ribosylamino)methylideneamino]imidazole-4-carboxamide</text>
        <dbReference type="Rhea" id="RHEA:20049"/>
        <dbReference type="ChEBI" id="CHEBI:15377"/>
        <dbReference type="ChEBI" id="CHEBI:58435"/>
        <dbReference type="ChEBI" id="CHEBI:59457"/>
        <dbReference type="EC" id="3.5.4.19"/>
    </reaction>
</comment>
<evidence type="ECO:0000256" key="2">
    <source>
        <dbReference type="ARBA" id="ARBA00001460"/>
    </source>
</evidence>
<dbReference type="InterPro" id="IPR021130">
    <property type="entry name" value="PRib-ATP_PPHydrolase-like"/>
</dbReference>
<comment type="pathway">
    <text evidence="4 15">Amino-acid biosynthesis; L-histidine biosynthesis; L-histidine from 5-phospho-alpha-D-ribose 1-diphosphate: step 3/9.</text>
</comment>
<dbReference type="EC" id="3.6.1.31" evidence="15"/>
<dbReference type="NCBIfam" id="NF002747">
    <property type="entry name" value="PRK02759.1"/>
    <property type="match status" value="1"/>
</dbReference>
<dbReference type="EMBL" id="FOQA01000004">
    <property type="protein sequence ID" value="SFH90938.1"/>
    <property type="molecule type" value="Genomic_DNA"/>
</dbReference>
<dbReference type="CDD" id="cd11534">
    <property type="entry name" value="NTP-PPase_HisIE_like"/>
    <property type="match status" value="1"/>
</dbReference>
<evidence type="ECO:0000256" key="13">
    <source>
        <dbReference type="ARBA" id="ARBA00023102"/>
    </source>
</evidence>
<keyword evidence="9 15" id="KW-0028">Amino-acid biosynthesis</keyword>
<evidence type="ECO:0000256" key="15">
    <source>
        <dbReference type="HAMAP-Rule" id="MF_01019"/>
    </source>
</evidence>
<comment type="similarity">
    <text evidence="7 15">In the N-terminal section; belongs to the PRA-CH family.</text>
</comment>
<dbReference type="InterPro" id="IPR038019">
    <property type="entry name" value="PRib_AMP_CycHydrolase_sf"/>
</dbReference>
<evidence type="ECO:0000313" key="17">
    <source>
        <dbReference type="EMBL" id="SFH90938.1"/>
    </source>
</evidence>
<evidence type="ECO:0000256" key="14">
    <source>
        <dbReference type="ARBA" id="ARBA00023268"/>
    </source>
</evidence>
<keyword evidence="10 15" id="KW-0547">Nucleotide-binding</keyword>
<keyword evidence="8 15" id="KW-0963">Cytoplasm</keyword>
<evidence type="ECO:0000256" key="3">
    <source>
        <dbReference type="ARBA" id="ARBA00004496"/>
    </source>
</evidence>
<dbReference type="GO" id="GO:0000105">
    <property type="term" value="P:L-histidine biosynthetic process"/>
    <property type="evidence" value="ECO:0007669"/>
    <property type="project" value="UniProtKB-UniRule"/>
</dbReference>
<dbReference type="GO" id="GO:0004635">
    <property type="term" value="F:phosphoribosyl-AMP cyclohydrolase activity"/>
    <property type="evidence" value="ECO:0007669"/>
    <property type="project" value="UniProtKB-UniRule"/>
</dbReference>
<dbReference type="Pfam" id="PF01502">
    <property type="entry name" value="PRA-CH"/>
    <property type="match status" value="1"/>
</dbReference>
<dbReference type="OrthoDB" id="9795769at2"/>
<dbReference type="AlphaFoldDB" id="A0A1I3DWH3"/>
<dbReference type="EC" id="3.5.4.19" evidence="15"/>
<evidence type="ECO:0000256" key="12">
    <source>
        <dbReference type="ARBA" id="ARBA00022840"/>
    </source>
</evidence>